<dbReference type="GO" id="GO:0007608">
    <property type="term" value="P:sensory perception of smell"/>
    <property type="evidence" value="ECO:0007669"/>
    <property type="project" value="TreeGrafter"/>
</dbReference>
<dbReference type="InterPro" id="IPR036728">
    <property type="entry name" value="PBP_GOBP_sf"/>
</dbReference>
<dbReference type="CDD" id="cd23992">
    <property type="entry name" value="PBP_GOBP"/>
    <property type="match status" value="1"/>
</dbReference>
<dbReference type="InterPro" id="IPR006170">
    <property type="entry name" value="PBP/GOBP"/>
</dbReference>
<dbReference type="SUPFAM" id="SSF47565">
    <property type="entry name" value="Insect pheromone/odorant-binding proteins"/>
    <property type="match status" value="1"/>
</dbReference>
<keyword evidence="5" id="KW-1015">Disulfide bond</keyword>
<evidence type="ECO:0000256" key="4">
    <source>
        <dbReference type="ARBA" id="ARBA00022729"/>
    </source>
</evidence>
<feature type="chain" id="PRO_5042481151" evidence="6">
    <location>
        <begin position="20"/>
        <end position="137"/>
    </location>
</feature>
<keyword evidence="8" id="KW-1185">Reference proteome</keyword>
<reference evidence="7" key="1">
    <citation type="submission" date="2024-04" db="UniProtKB">
        <authorList>
            <consortium name="EnsemblMetazoa"/>
        </authorList>
    </citation>
    <scope>IDENTIFICATION</scope>
    <source>
        <strain evidence="7">EBRO</strain>
    </source>
</reference>
<proteinExistence type="inferred from homology"/>
<evidence type="ECO:0000313" key="7">
    <source>
        <dbReference type="EnsemblMetazoa" id="ENSAATROPP011574"/>
    </source>
</evidence>
<dbReference type="GO" id="GO:0005549">
    <property type="term" value="F:odorant binding"/>
    <property type="evidence" value="ECO:0007669"/>
    <property type="project" value="InterPro"/>
</dbReference>
<name>A0AAG5DLC4_ANOAO</name>
<dbReference type="EnsemblMetazoa" id="ENSAATROPT012752">
    <property type="protein sequence ID" value="ENSAATROPP011574"/>
    <property type="gene ID" value="ENSAATROPG010379"/>
</dbReference>
<organism evidence="7 8">
    <name type="scientific">Anopheles atroparvus</name>
    <name type="common">European mosquito</name>
    <dbReference type="NCBI Taxonomy" id="41427"/>
    <lineage>
        <taxon>Eukaryota</taxon>
        <taxon>Metazoa</taxon>
        <taxon>Ecdysozoa</taxon>
        <taxon>Arthropoda</taxon>
        <taxon>Hexapoda</taxon>
        <taxon>Insecta</taxon>
        <taxon>Pterygota</taxon>
        <taxon>Neoptera</taxon>
        <taxon>Endopterygota</taxon>
        <taxon>Diptera</taxon>
        <taxon>Nematocera</taxon>
        <taxon>Culicoidea</taxon>
        <taxon>Culicidae</taxon>
        <taxon>Anophelinae</taxon>
        <taxon>Anopheles</taxon>
    </lineage>
</organism>
<sequence>MQSLQVAFVVVLGVIYATAQLTKEQHDQAKTISESCHEELGGELPDDYATRMSRERLILTSETAKCHVHCLYTKIGVVYEDGTVNRMGLIGQLLKGNPIEKAERFATLCEKIEGATKCERAYNLYQCYYNHKSSLVE</sequence>
<comment type="subcellular location">
    <subcellularLocation>
        <location evidence="1">Secreted</location>
    </subcellularLocation>
</comment>
<evidence type="ECO:0000256" key="3">
    <source>
        <dbReference type="ARBA" id="ARBA00022525"/>
    </source>
</evidence>
<dbReference type="SMART" id="SM00708">
    <property type="entry name" value="PhBP"/>
    <property type="match status" value="1"/>
</dbReference>
<dbReference type="GO" id="GO:0005615">
    <property type="term" value="C:extracellular space"/>
    <property type="evidence" value="ECO:0007669"/>
    <property type="project" value="TreeGrafter"/>
</dbReference>
<dbReference type="AlphaFoldDB" id="A0AAG5DLC4"/>
<comment type="similarity">
    <text evidence="2">Belongs to the PBP/GOBP family.</text>
</comment>
<accession>A0AAG5DLC4</accession>
<dbReference type="Proteomes" id="UP000075880">
    <property type="component" value="Unassembled WGS sequence"/>
</dbReference>
<evidence type="ECO:0000256" key="5">
    <source>
        <dbReference type="ARBA" id="ARBA00023157"/>
    </source>
</evidence>
<feature type="signal peptide" evidence="6">
    <location>
        <begin position="1"/>
        <end position="19"/>
    </location>
</feature>
<dbReference type="PANTHER" id="PTHR11857">
    <property type="entry name" value="ODORANT BINDING PROTEIN-RELATED"/>
    <property type="match status" value="1"/>
</dbReference>
<keyword evidence="4 6" id="KW-0732">Signal</keyword>
<evidence type="ECO:0000256" key="1">
    <source>
        <dbReference type="ARBA" id="ARBA00004613"/>
    </source>
</evidence>
<dbReference type="Pfam" id="PF01395">
    <property type="entry name" value="PBP_GOBP"/>
    <property type="match status" value="1"/>
</dbReference>
<evidence type="ECO:0000256" key="2">
    <source>
        <dbReference type="ARBA" id="ARBA00008098"/>
    </source>
</evidence>
<evidence type="ECO:0000256" key="6">
    <source>
        <dbReference type="SAM" id="SignalP"/>
    </source>
</evidence>
<dbReference type="PANTHER" id="PTHR11857:SF43">
    <property type="entry name" value="GEO07291P1-RELATED"/>
    <property type="match status" value="1"/>
</dbReference>
<keyword evidence="3" id="KW-0964">Secreted</keyword>
<dbReference type="Gene3D" id="1.10.238.20">
    <property type="entry name" value="Pheromone/general odorant binding protein domain"/>
    <property type="match status" value="1"/>
</dbReference>
<protein>
    <submittedName>
        <fullName evidence="7">Uncharacterized protein</fullName>
    </submittedName>
</protein>
<evidence type="ECO:0000313" key="8">
    <source>
        <dbReference type="Proteomes" id="UP000075880"/>
    </source>
</evidence>